<gene>
    <name evidence="1" type="ORF">PREVCOP_06288</name>
</gene>
<proteinExistence type="predicted"/>
<accession>D1PGC4</accession>
<name>D1PGC4_9BACT</name>
<dbReference type="EMBL" id="ACBX02000041">
    <property type="protein sequence ID" value="EFB34221.1"/>
    <property type="molecule type" value="Genomic_DNA"/>
</dbReference>
<keyword evidence="2" id="KW-1185">Reference proteome</keyword>
<organism evidence="1 2">
    <name type="scientific">Segatella copri DSM 18205</name>
    <dbReference type="NCBI Taxonomy" id="537011"/>
    <lineage>
        <taxon>Bacteria</taxon>
        <taxon>Pseudomonadati</taxon>
        <taxon>Bacteroidota</taxon>
        <taxon>Bacteroidia</taxon>
        <taxon>Bacteroidales</taxon>
        <taxon>Prevotellaceae</taxon>
        <taxon>Segatella</taxon>
    </lineage>
</organism>
<sequence length="42" mass="4850">MVLKKISKAEEQLGLTELTVNSCFSALSFVSEYFVYRFLFLP</sequence>
<comment type="caution">
    <text evidence="1">The sequence shown here is derived from an EMBL/GenBank/DDBJ whole genome shotgun (WGS) entry which is preliminary data.</text>
</comment>
<evidence type="ECO:0000313" key="1">
    <source>
        <dbReference type="EMBL" id="EFB34221.1"/>
    </source>
</evidence>
<reference evidence="1" key="1">
    <citation type="submission" date="2009-11" db="EMBL/GenBank/DDBJ databases">
        <authorList>
            <person name="Weinstock G."/>
            <person name="Sodergren E."/>
            <person name="Clifton S."/>
            <person name="Fulton L."/>
            <person name="Fulton B."/>
            <person name="Courtney L."/>
            <person name="Fronick C."/>
            <person name="Harrison M."/>
            <person name="Strong C."/>
            <person name="Farmer C."/>
            <person name="Delahaunty K."/>
            <person name="Markovic C."/>
            <person name="Hall O."/>
            <person name="Minx P."/>
            <person name="Tomlinson C."/>
            <person name="Mitreva M."/>
            <person name="Nelson J."/>
            <person name="Hou S."/>
            <person name="Wollam A."/>
            <person name="Pepin K.H."/>
            <person name="Johnson M."/>
            <person name="Bhonagiri V."/>
            <person name="Nash W.E."/>
            <person name="Warren W."/>
            <person name="Chinwalla A."/>
            <person name="Mardis E.R."/>
            <person name="Wilson R.K."/>
        </authorList>
    </citation>
    <scope>NUCLEOTIDE SEQUENCE [LARGE SCALE GENOMIC DNA]</scope>
    <source>
        <strain evidence="1">DSM 18205</strain>
    </source>
</reference>
<dbReference type="HOGENOM" id="CLU_3255745_0_0_10"/>
<protein>
    <submittedName>
        <fullName evidence="1">Uncharacterized protein</fullName>
    </submittedName>
</protein>
<evidence type="ECO:0000313" key="2">
    <source>
        <dbReference type="Proteomes" id="UP000004477"/>
    </source>
</evidence>
<dbReference type="PaxDb" id="537011-PREVCOP_06288"/>
<dbReference type="STRING" id="537011.PREVCOP_06288"/>
<dbReference type="AlphaFoldDB" id="D1PGC4"/>
<dbReference type="Proteomes" id="UP000004477">
    <property type="component" value="Unassembled WGS sequence"/>
</dbReference>